<feature type="region of interest" description="Disordered" evidence="1">
    <location>
        <begin position="176"/>
        <end position="215"/>
    </location>
</feature>
<comment type="caution">
    <text evidence="4">The sequence shown here is derived from an EMBL/GenBank/DDBJ whole genome shotgun (WGS) entry which is preliminary data.</text>
</comment>
<sequence length="326" mass="35471">MLAFVLTGCGGQNNSASGQSSSQKTTANKQQKNSKSNSSDNAPTTLWNTTRDKKLKEFIDQWAPTMHQTYTKYDGVHPLKIATGVSYPKNLSKVNVDGSKASIGWSENGHGDHDYNVVAIYNYDGAQSPDHITYFFAFHNDQPVALVDQSTEGTPNLTETKNNDINTNFEEIASGKSATYSGSQTSSNSESNSGSNSKSDSHSSSSKKSNSDDLVTDPRTVGILLGMKVSDGVDYSQEEDMLGVYKYNGRYWMGTGTSASSIGYNFSGDSVTYYKKDLSGGRSEAEATYDPVKYSLRDLQNANYSTTAQKQYVDDIVNNMGPVSEE</sequence>
<dbReference type="STRING" id="1423815.FC27_GL000328"/>
<feature type="domain" description="Lreu-0056-like" evidence="3">
    <location>
        <begin position="250"/>
        <end position="319"/>
    </location>
</feature>
<dbReference type="Pfam" id="PF22125">
    <property type="entry name" value="Lreu_0056_like"/>
    <property type="match status" value="1"/>
</dbReference>
<dbReference type="Pfam" id="PF15983">
    <property type="entry name" value="DUF4767"/>
    <property type="match status" value="1"/>
</dbReference>
<protein>
    <submittedName>
        <fullName evidence="4">Uncharacterized protein</fullName>
    </submittedName>
</protein>
<reference evidence="4 5" key="1">
    <citation type="journal article" date="2015" name="Genome Announc.">
        <title>Expanding the biotechnology potential of lactobacilli through comparative genomics of 213 strains and associated genera.</title>
        <authorList>
            <person name="Sun Z."/>
            <person name="Harris H.M."/>
            <person name="McCann A."/>
            <person name="Guo C."/>
            <person name="Argimon S."/>
            <person name="Zhang W."/>
            <person name="Yang X."/>
            <person name="Jeffery I.B."/>
            <person name="Cooney J.C."/>
            <person name="Kagawa T.F."/>
            <person name="Liu W."/>
            <person name="Song Y."/>
            <person name="Salvetti E."/>
            <person name="Wrobel A."/>
            <person name="Rasinkangas P."/>
            <person name="Parkhill J."/>
            <person name="Rea M.C."/>
            <person name="O'Sullivan O."/>
            <person name="Ritari J."/>
            <person name="Douillard F.P."/>
            <person name="Paul Ross R."/>
            <person name="Yang R."/>
            <person name="Briner A.E."/>
            <person name="Felis G.E."/>
            <person name="de Vos W.M."/>
            <person name="Barrangou R."/>
            <person name="Klaenhammer T.R."/>
            <person name="Caufield P.W."/>
            <person name="Cui Y."/>
            <person name="Zhang H."/>
            <person name="O'Toole P.W."/>
        </authorList>
    </citation>
    <scope>NUCLEOTIDE SEQUENCE [LARGE SCALE GENOMIC DNA]</scope>
    <source>
        <strain evidence="4 5">DSM 14857</strain>
    </source>
</reference>
<organism evidence="4 5">
    <name type="scientific">Companilactobacillus versmoldensis DSM 14857 = KCTC 3814</name>
    <dbReference type="NCBI Taxonomy" id="1423815"/>
    <lineage>
        <taxon>Bacteria</taxon>
        <taxon>Bacillati</taxon>
        <taxon>Bacillota</taxon>
        <taxon>Bacilli</taxon>
        <taxon>Lactobacillales</taxon>
        <taxon>Lactobacillaceae</taxon>
        <taxon>Companilactobacillus</taxon>
    </lineage>
</organism>
<dbReference type="InterPro" id="IPR031927">
    <property type="entry name" value="DUF4767"/>
</dbReference>
<dbReference type="EMBL" id="AZFA01000010">
    <property type="protein sequence ID" value="KRL66882.1"/>
    <property type="molecule type" value="Genomic_DNA"/>
</dbReference>
<evidence type="ECO:0000313" key="4">
    <source>
        <dbReference type="EMBL" id="KRL66882.1"/>
    </source>
</evidence>
<dbReference type="AlphaFoldDB" id="A0A0R1SK58"/>
<dbReference type="eggNOG" id="ENOG5030HS8">
    <property type="taxonomic scope" value="Bacteria"/>
</dbReference>
<feature type="compositionally biased region" description="Low complexity" evidence="1">
    <location>
        <begin position="176"/>
        <end position="208"/>
    </location>
</feature>
<accession>A0A0R1SK58</accession>
<feature type="compositionally biased region" description="Low complexity" evidence="1">
    <location>
        <begin position="12"/>
        <end position="39"/>
    </location>
</feature>
<gene>
    <name evidence="4" type="ORF">FC27_GL000328</name>
</gene>
<feature type="region of interest" description="Disordered" evidence="1">
    <location>
        <begin position="6"/>
        <end position="47"/>
    </location>
</feature>
<evidence type="ECO:0000256" key="1">
    <source>
        <dbReference type="SAM" id="MobiDB-lite"/>
    </source>
</evidence>
<dbReference type="Proteomes" id="UP000051647">
    <property type="component" value="Unassembled WGS sequence"/>
</dbReference>
<dbReference type="PATRIC" id="fig|1423815.3.peg.333"/>
<dbReference type="Gene3D" id="3.30.1460.60">
    <property type="match status" value="1"/>
</dbReference>
<proteinExistence type="predicted"/>
<dbReference type="RefSeq" id="WP_010624606.1">
    <property type="nucleotide sequence ID" value="NZ_AZFA01000010.1"/>
</dbReference>
<evidence type="ECO:0000259" key="3">
    <source>
        <dbReference type="Pfam" id="PF22125"/>
    </source>
</evidence>
<evidence type="ECO:0000259" key="2">
    <source>
        <dbReference type="Pfam" id="PF15983"/>
    </source>
</evidence>
<evidence type="ECO:0000313" key="5">
    <source>
        <dbReference type="Proteomes" id="UP000051647"/>
    </source>
</evidence>
<feature type="domain" description="DUF4767" evidence="2">
    <location>
        <begin position="45"/>
        <end position="173"/>
    </location>
</feature>
<name>A0A0R1SK58_9LACO</name>
<dbReference type="InterPro" id="IPR054365">
    <property type="entry name" value="Lreu_0056-like"/>
</dbReference>
<dbReference type="OrthoDB" id="2149782at2"/>
<keyword evidence="5" id="KW-1185">Reference proteome</keyword>